<proteinExistence type="predicted"/>
<evidence type="ECO:0000256" key="1">
    <source>
        <dbReference type="SAM" id="MobiDB-lite"/>
    </source>
</evidence>
<gene>
    <name evidence="2" type="ORF">LTR09_003342</name>
</gene>
<name>A0AAJ0DR96_9PEZI</name>
<dbReference type="Proteomes" id="UP001271007">
    <property type="component" value="Unassembled WGS sequence"/>
</dbReference>
<protein>
    <submittedName>
        <fullName evidence="2">Uncharacterized protein</fullName>
    </submittedName>
</protein>
<feature type="region of interest" description="Disordered" evidence="1">
    <location>
        <begin position="1"/>
        <end position="22"/>
    </location>
</feature>
<evidence type="ECO:0000313" key="2">
    <source>
        <dbReference type="EMBL" id="KAK3055422.1"/>
    </source>
</evidence>
<comment type="caution">
    <text evidence="2">The sequence shown here is derived from an EMBL/GenBank/DDBJ whole genome shotgun (WGS) entry which is preliminary data.</text>
</comment>
<dbReference type="EMBL" id="JAWDJX010000008">
    <property type="protein sequence ID" value="KAK3055422.1"/>
    <property type="molecule type" value="Genomic_DNA"/>
</dbReference>
<keyword evidence="3" id="KW-1185">Reference proteome</keyword>
<accession>A0AAJ0DR96</accession>
<reference evidence="2" key="1">
    <citation type="submission" date="2023-04" db="EMBL/GenBank/DDBJ databases">
        <title>Black Yeasts Isolated from many extreme environments.</title>
        <authorList>
            <person name="Coleine C."/>
            <person name="Stajich J.E."/>
            <person name="Selbmann L."/>
        </authorList>
    </citation>
    <scope>NUCLEOTIDE SEQUENCE</scope>
    <source>
        <strain evidence="2">CCFEE 5312</strain>
    </source>
</reference>
<sequence length="245" mass="27818">MASTTKNEYNDLIRIPPSTHPSPGRTFIEAAAPTHIMQICREHTFAQGRILYEVYDADDARVLGYLVPNTVSRLATTYKHGINLASWNKVDLDQLLKLRLAHWELMQKFPRLPDIAAKAISEKAAAQGWKGDKNVLETKLVDYALHEWTSYDFRLEQAPNAGPSKTKEVAEHVKPRLREVLRSWLPLHTAQRDVFLLYRRHELVDAELQEVIGGSKLDMPPSIGLQNYGGSETVANITLRPDDFH</sequence>
<organism evidence="2 3">
    <name type="scientific">Extremus antarcticus</name>
    <dbReference type="NCBI Taxonomy" id="702011"/>
    <lineage>
        <taxon>Eukaryota</taxon>
        <taxon>Fungi</taxon>
        <taxon>Dikarya</taxon>
        <taxon>Ascomycota</taxon>
        <taxon>Pezizomycotina</taxon>
        <taxon>Dothideomycetes</taxon>
        <taxon>Dothideomycetidae</taxon>
        <taxon>Mycosphaerellales</taxon>
        <taxon>Extremaceae</taxon>
        <taxon>Extremus</taxon>
    </lineage>
</organism>
<dbReference type="AlphaFoldDB" id="A0AAJ0DR96"/>
<evidence type="ECO:0000313" key="3">
    <source>
        <dbReference type="Proteomes" id="UP001271007"/>
    </source>
</evidence>